<evidence type="ECO:0000313" key="3">
    <source>
        <dbReference type="EMBL" id="KAL3772252.1"/>
    </source>
</evidence>
<feature type="region of interest" description="Disordered" evidence="1">
    <location>
        <begin position="88"/>
        <end position="108"/>
    </location>
</feature>
<proteinExistence type="predicted"/>
<evidence type="ECO:0000256" key="1">
    <source>
        <dbReference type="SAM" id="MobiDB-lite"/>
    </source>
</evidence>
<evidence type="ECO:0000259" key="2">
    <source>
        <dbReference type="Pfam" id="PF05021"/>
    </source>
</evidence>
<dbReference type="Proteomes" id="UP001530293">
    <property type="component" value="Unassembled WGS sequence"/>
</dbReference>
<evidence type="ECO:0000313" key="4">
    <source>
        <dbReference type="Proteomes" id="UP001530293"/>
    </source>
</evidence>
<name>A0ABD3NCA5_9STRA</name>
<protein>
    <recommendedName>
        <fullName evidence="2">Nuclear pore localisation protein NPL4 C-terminal domain-containing protein</fullName>
    </recommendedName>
</protein>
<sequence length="529" mass="57940">MILRIRTNMGVWRVDLPPTAHVHDILSKIAETRPHVVYETPLSFDPRCEVPLDTSKILSEQGGGGGQLQNGSMIYCRVDASTCAENTVGSGAGGRGGNGGDAMMTDGNGNAMETGAAAGSATGGGITKRIIDKDGSIKLIHADGQAVKAGAERGFRKGLLPLRDMKMAWTLQEFTAMDDKYNFNIKRQESSFVGKGGLHLESSAVADFQNYMRKFQFQQQRFGILYGRFVDEVETEEEKAKAELEQKMEEEKTSSSGGWGARLPKDETKKTKQNAKVIVEAIYEPPQQPDPDAAEGFVILDDPNEDNVQQLADMLGLQKVGWIIGHPPREEGFQLSASEVIMAAEQQLECAGGIEPTPFVTVRVTVADNGNVVVEAFQVSLQCMEMVAEEALDIGPNPGFCYVNETFTAIQEGKASATVENNFFLTLVPINAYQTDTFVSMFPRPNRPYDDRAQTHDEMKKQLSKSGTSGWTFVDLLADFALLLYLCQFLDVKTDMAKICASVRDRENVPLDDGYKLIISSMAGMDSSY</sequence>
<dbReference type="PANTHER" id="PTHR12710:SF0">
    <property type="entry name" value="NUCLEAR PROTEIN LOCALIZATION PROTEIN 4 HOMOLOG"/>
    <property type="match status" value="1"/>
</dbReference>
<comment type="caution">
    <text evidence="3">The sequence shown here is derived from an EMBL/GenBank/DDBJ whole genome shotgun (WGS) entry which is preliminary data.</text>
</comment>
<dbReference type="EMBL" id="JALLBG020000013">
    <property type="protein sequence ID" value="KAL3772252.1"/>
    <property type="molecule type" value="Genomic_DNA"/>
</dbReference>
<dbReference type="AlphaFoldDB" id="A0ABD3NCA5"/>
<reference evidence="3 4" key="1">
    <citation type="submission" date="2024-10" db="EMBL/GenBank/DDBJ databases">
        <title>Updated reference genomes for cyclostephanoid diatoms.</title>
        <authorList>
            <person name="Roberts W.R."/>
            <person name="Alverson A.J."/>
        </authorList>
    </citation>
    <scope>NUCLEOTIDE SEQUENCE [LARGE SCALE GENOMIC DNA]</scope>
    <source>
        <strain evidence="3 4">AJA232-27</strain>
    </source>
</reference>
<organism evidence="3 4">
    <name type="scientific">Discostella pseudostelligera</name>
    <dbReference type="NCBI Taxonomy" id="259834"/>
    <lineage>
        <taxon>Eukaryota</taxon>
        <taxon>Sar</taxon>
        <taxon>Stramenopiles</taxon>
        <taxon>Ochrophyta</taxon>
        <taxon>Bacillariophyta</taxon>
        <taxon>Coscinodiscophyceae</taxon>
        <taxon>Thalassiosirophycidae</taxon>
        <taxon>Stephanodiscales</taxon>
        <taxon>Stephanodiscaceae</taxon>
        <taxon>Discostella</taxon>
    </lineage>
</organism>
<feature type="domain" description="Nuclear pore localisation protein NPL4 C-terminal" evidence="2">
    <location>
        <begin position="275"/>
        <end position="406"/>
    </location>
</feature>
<dbReference type="Pfam" id="PF05021">
    <property type="entry name" value="NPL4"/>
    <property type="match status" value="1"/>
</dbReference>
<keyword evidence="4" id="KW-1185">Reference proteome</keyword>
<dbReference type="CDD" id="cd08061">
    <property type="entry name" value="MPN_NPL4"/>
    <property type="match status" value="1"/>
</dbReference>
<dbReference type="PANTHER" id="PTHR12710">
    <property type="entry name" value="NUCLEAR PROTEIN LOCALIZATION 4"/>
    <property type="match status" value="1"/>
</dbReference>
<accession>A0ABD3NCA5</accession>
<feature type="region of interest" description="Disordered" evidence="1">
    <location>
        <begin position="245"/>
        <end position="270"/>
    </location>
</feature>
<gene>
    <name evidence="3" type="ORF">ACHAWU_005303</name>
</gene>
<dbReference type="InterPro" id="IPR016563">
    <property type="entry name" value="Npl4"/>
</dbReference>
<dbReference type="InterPro" id="IPR007717">
    <property type="entry name" value="NPL4_C"/>
</dbReference>
<dbReference type="Gene3D" id="3.40.140.10">
    <property type="entry name" value="Cytidine Deaminase, domain 2"/>
    <property type="match status" value="1"/>
</dbReference>
<feature type="compositionally biased region" description="Gly residues" evidence="1">
    <location>
        <begin position="90"/>
        <end position="100"/>
    </location>
</feature>